<dbReference type="Proteomes" id="UP000565262">
    <property type="component" value="Unassembled WGS sequence"/>
</dbReference>
<keyword evidence="5" id="KW-0804">Transcription</keyword>
<dbReference type="Pfam" id="PF00196">
    <property type="entry name" value="GerE"/>
    <property type="match status" value="1"/>
</dbReference>
<evidence type="ECO:0000256" key="7">
    <source>
        <dbReference type="SAM" id="MobiDB-lite"/>
    </source>
</evidence>
<dbReference type="InterPro" id="IPR011006">
    <property type="entry name" value="CheY-like_superfamily"/>
</dbReference>
<evidence type="ECO:0000259" key="9">
    <source>
        <dbReference type="PROSITE" id="PS50110"/>
    </source>
</evidence>
<dbReference type="PRINTS" id="PR00038">
    <property type="entry name" value="HTHLUXR"/>
</dbReference>
<evidence type="ECO:0000259" key="8">
    <source>
        <dbReference type="PROSITE" id="PS50043"/>
    </source>
</evidence>
<dbReference type="Gene3D" id="1.10.10.10">
    <property type="entry name" value="Winged helix-like DNA-binding domain superfamily/Winged helix DNA-binding domain"/>
    <property type="match status" value="1"/>
</dbReference>
<dbReference type="InterPro" id="IPR001789">
    <property type="entry name" value="Sig_transdc_resp-reg_receiver"/>
</dbReference>
<dbReference type="GO" id="GO:0000156">
    <property type="term" value="F:phosphorelay response regulator activity"/>
    <property type="evidence" value="ECO:0007669"/>
    <property type="project" value="TreeGrafter"/>
</dbReference>
<dbReference type="PROSITE" id="PS50110">
    <property type="entry name" value="RESPONSE_REGULATORY"/>
    <property type="match status" value="1"/>
</dbReference>
<organism evidence="10 11">
    <name type="scientific">Oceanospirillum sediminis</name>
    <dbReference type="NCBI Taxonomy" id="2760088"/>
    <lineage>
        <taxon>Bacteria</taxon>
        <taxon>Pseudomonadati</taxon>
        <taxon>Pseudomonadota</taxon>
        <taxon>Gammaproteobacteria</taxon>
        <taxon>Oceanospirillales</taxon>
        <taxon>Oceanospirillaceae</taxon>
        <taxon>Oceanospirillum</taxon>
    </lineage>
</organism>
<dbReference type="GO" id="GO:0006355">
    <property type="term" value="P:regulation of DNA-templated transcription"/>
    <property type="evidence" value="ECO:0007669"/>
    <property type="project" value="InterPro"/>
</dbReference>
<gene>
    <name evidence="10" type="ORF">H4O21_20420</name>
</gene>
<evidence type="ECO:0000256" key="4">
    <source>
        <dbReference type="ARBA" id="ARBA00023125"/>
    </source>
</evidence>
<dbReference type="GO" id="GO:0005829">
    <property type="term" value="C:cytosol"/>
    <property type="evidence" value="ECO:0007669"/>
    <property type="project" value="TreeGrafter"/>
</dbReference>
<evidence type="ECO:0000256" key="5">
    <source>
        <dbReference type="ARBA" id="ARBA00023163"/>
    </source>
</evidence>
<dbReference type="InterPro" id="IPR016032">
    <property type="entry name" value="Sig_transdc_resp-reg_C-effctor"/>
</dbReference>
<keyword evidence="4" id="KW-0238">DNA-binding</keyword>
<dbReference type="EMBL" id="JACJFM010000040">
    <property type="protein sequence ID" value="MBB1488979.1"/>
    <property type="molecule type" value="Genomic_DNA"/>
</dbReference>
<keyword evidence="3" id="KW-0805">Transcription regulation</keyword>
<dbReference type="SMART" id="SM00421">
    <property type="entry name" value="HTH_LUXR"/>
    <property type="match status" value="1"/>
</dbReference>
<evidence type="ECO:0000256" key="3">
    <source>
        <dbReference type="ARBA" id="ARBA00023015"/>
    </source>
</evidence>
<evidence type="ECO:0000256" key="1">
    <source>
        <dbReference type="ARBA" id="ARBA00022553"/>
    </source>
</evidence>
<keyword evidence="1 6" id="KW-0597">Phosphoprotein</keyword>
<evidence type="ECO:0000313" key="11">
    <source>
        <dbReference type="Proteomes" id="UP000565262"/>
    </source>
</evidence>
<dbReference type="InterPro" id="IPR039420">
    <property type="entry name" value="WalR-like"/>
</dbReference>
<evidence type="ECO:0000256" key="6">
    <source>
        <dbReference type="PROSITE-ProRule" id="PRU00169"/>
    </source>
</evidence>
<keyword evidence="11" id="KW-1185">Reference proteome</keyword>
<evidence type="ECO:0000256" key="2">
    <source>
        <dbReference type="ARBA" id="ARBA00023012"/>
    </source>
</evidence>
<dbReference type="SMART" id="SM00448">
    <property type="entry name" value="REC"/>
    <property type="match status" value="1"/>
</dbReference>
<sequence>MSLSDLTSAGSSTADQATDSSSDKTPLCDMVLVVDDSPDALSLINDTLENAGINVLVALEGRQALTIARKVRPDMILLDAIMPNMDGFETCQQLKADPELAAIPVIFMTGLTETNDIVRGLEAGGVDYLTKPINPNELLARMKVHLTNARLTNSAQSALDSTGQHLITVNDTGHIRWATPQTYALLARSGANEHWQSTQLAPQIAQWLIHRPELNQQLKLKGPPLISGSAPAATMPPGNNSYSDPVQHYPLEIKLISHQENGEKLLKLIDGLRPTGAAMLKEKLNLTERESEVLYWIANGKTNREAAEILTMSPRTVNKHLEQIFPKLGVENRTAAAGIALRLLAVE</sequence>
<evidence type="ECO:0000313" key="10">
    <source>
        <dbReference type="EMBL" id="MBB1488979.1"/>
    </source>
</evidence>
<comment type="caution">
    <text evidence="10">The sequence shown here is derived from an EMBL/GenBank/DDBJ whole genome shotgun (WGS) entry which is preliminary data.</text>
</comment>
<dbReference type="PROSITE" id="PS50043">
    <property type="entry name" value="HTH_LUXR_2"/>
    <property type="match status" value="1"/>
</dbReference>
<feature type="region of interest" description="Disordered" evidence="7">
    <location>
        <begin position="1"/>
        <end position="23"/>
    </location>
</feature>
<dbReference type="CDD" id="cd06170">
    <property type="entry name" value="LuxR_C_like"/>
    <property type="match status" value="1"/>
</dbReference>
<dbReference type="PANTHER" id="PTHR48111">
    <property type="entry name" value="REGULATOR OF RPOS"/>
    <property type="match status" value="1"/>
</dbReference>
<dbReference type="Gene3D" id="3.40.50.2300">
    <property type="match status" value="1"/>
</dbReference>
<dbReference type="InterPro" id="IPR000792">
    <property type="entry name" value="Tscrpt_reg_LuxR_C"/>
</dbReference>
<dbReference type="SUPFAM" id="SSF46894">
    <property type="entry name" value="C-terminal effector domain of the bipartite response regulators"/>
    <property type="match status" value="1"/>
</dbReference>
<dbReference type="PANTHER" id="PTHR48111:SF1">
    <property type="entry name" value="TWO-COMPONENT RESPONSE REGULATOR ORR33"/>
    <property type="match status" value="1"/>
</dbReference>
<feature type="modified residue" description="4-aspartylphosphate" evidence="6">
    <location>
        <position position="79"/>
    </location>
</feature>
<dbReference type="Pfam" id="PF00072">
    <property type="entry name" value="Response_reg"/>
    <property type="match status" value="1"/>
</dbReference>
<proteinExistence type="predicted"/>
<dbReference type="CDD" id="cd19920">
    <property type="entry name" value="REC_PA4781-like"/>
    <property type="match status" value="1"/>
</dbReference>
<dbReference type="AlphaFoldDB" id="A0A839IX00"/>
<feature type="domain" description="HTH luxR-type" evidence="8">
    <location>
        <begin position="279"/>
        <end position="344"/>
    </location>
</feature>
<dbReference type="GO" id="GO:0032993">
    <property type="term" value="C:protein-DNA complex"/>
    <property type="evidence" value="ECO:0007669"/>
    <property type="project" value="TreeGrafter"/>
</dbReference>
<dbReference type="SUPFAM" id="SSF52172">
    <property type="entry name" value="CheY-like"/>
    <property type="match status" value="1"/>
</dbReference>
<dbReference type="InterPro" id="IPR036388">
    <property type="entry name" value="WH-like_DNA-bd_sf"/>
</dbReference>
<feature type="compositionally biased region" description="Low complexity" evidence="7">
    <location>
        <begin position="7"/>
        <end position="20"/>
    </location>
</feature>
<accession>A0A839IX00</accession>
<name>A0A839IX00_9GAMM</name>
<protein>
    <submittedName>
        <fullName evidence="10">Response regulator transcription factor</fullName>
    </submittedName>
</protein>
<reference evidence="10 11" key="1">
    <citation type="submission" date="2020-08" db="EMBL/GenBank/DDBJ databases">
        <title>Oceanospirillum sp. nov. isolated from marine sediment.</title>
        <authorList>
            <person name="Ji X."/>
        </authorList>
    </citation>
    <scope>NUCLEOTIDE SEQUENCE [LARGE SCALE GENOMIC DNA]</scope>
    <source>
        <strain evidence="10 11">D5</strain>
    </source>
</reference>
<dbReference type="GO" id="GO:0000976">
    <property type="term" value="F:transcription cis-regulatory region binding"/>
    <property type="evidence" value="ECO:0007669"/>
    <property type="project" value="TreeGrafter"/>
</dbReference>
<keyword evidence="2" id="KW-0902">Two-component regulatory system</keyword>
<feature type="domain" description="Response regulatory" evidence="9">
    <location>
        <begin position="30"/>
        <end position="146"/>
    </location>
</feature>